<accession>A0A5B9M9Q3</accession>
<keyword evidence="3 7" id="KW-0418">Kinase</keyword>
<evidence type="ECO:0000256" key="4">
    <source>
        <dbReference type="ARBA" id="ARBA00022840"/>
    </source>
</evidence>
<keyword evidence="8" id="KW-1185">Reference proteome</keyword>
<evidence type="ECO:0000313" key="7">
    <source>
        <dbReference type="EMBL" id="QEF98021.1"/>
    </source>
</evidence>
<dbReference type="AlphaFoldDB" id="A0A5B9M9Q3"/>
<evidence type="ECO:0000256" key="3">
    <source>
        <dbReference type="ARBA" id="ARBA00022777"/>
    </source>
</evidence>
<feature type="region of interest" description="Disordered" evidence="5">
    <location>
        <begin position="40"/>
        <end position="62"/>
    </location>
</feature>
<reference evidence="7 8" key="1">
    <citation type="submission" date="2019-02" db="EMBL/GenBank/DDBJ databases">
        <title>Planctomycetal bacteria perform biofilm scaping via a novel small molecule.</title>
        <authorList>
            <person name="Jeske O."/>
            <person name="Boedeker C."/>
            <person name="Wiegand S."/>
            <person name="Breitling P."/>
            <person name="Kallscheuer N."/>
            <person name="Jogler M."/>
            <person name="Rohde M."/>
            <person name="Petersen J."/>
            <person name="Medema M.H."/>
            <person name="Surup F."/>
            <person name="Jogler C."/>
        </authorList>
    </citation>
    <scope>NUCLEOTIDE SEQUENCE [LARGE SCALE GENOMIC DNA]</scope>
    <source>
        <strain evidence="7 8">Mal15</strain>
    </source>
</reference>
<feature type="domain" description="DAGKc" evidence="6">
    <location>
        <begin position="68"/>
        <end position="197"/>
    </location>
</feature>
<dbReference type="EC" id="2.7.1.107" evidence="7"/>
<dbReference type="GO" id="GO:0004143">
    <property type="term" value="F:ATP-dependent diacylglycerol kinase activity"/>
    <property type="evidence" value="ECO:0007669"/>
    <property type="project" value="UniProtKB-EC"/>
</dbReference>
<keyword evidence="1 7" id="KW-0808">Transferase</keyword>
<dbReference type="Pfam" id="PF19279">
    <property type="entry name" value="YegS_C"/>
    <property type="match status" value="1"/>
</dbReference>
<dbReference type="InterPro" id="IPR045540">
    <property type="entry name" value="YegS/DAGK_C"/>
</dbReference>
<name>A0A5B9M9Q3_9BACT</name>
<proteinExistence type="predicted"/>
<dbReference type="PANTHER" id="PTHR12358">
    <property type="entry name" value="SPHINGOSINE KINASE"/>
    <property type="match status" value="1"/>
</dbReference>
<dbReference type="GO" id="GO:0005524">
    <property type="term" value="F:ATP binding"/>
    <property type="evidence" value="ECO:0007669"/>
    <property type="project" value="UniProtKB-KW"/>
</dbReference>
<dbReference type="InterPro" id="IPR001206">
    <property type="entry name" value="Diacylglycerol_kinase_cat_dom"/>
</dbReference>
<gene>
    <name evidence="7" type="primary">dagK</name>
    <name evidence="7" type="ORF">Mal15_20670</name>
</gene>
<keyword evidence="2" id="KW-0547">Nucleotide-binding</keyword>
<evidence type="ECO:0000256" key="2">
    <source>
        <dbReference type="ARBA" id="ARBA00022741"/>
    </source>
</evidence>
<dbReference type="Pfam" id="PF00781">
    <property type="entry name" value="DAGK_cat"/>
    <property type="match status" value="1"/>
</dbReference>
<dbReference type="InterPro" id="IPR017438">
    <property type="entry name" value="ATP-NAD_kinase_N"/>
</dbReference>
<dbReference type="InterPro" id="IPR016064">
    <property type="entry name" value="NAD/diacylglycerol_kinase_sf"/>
</dbReference>
<evidence type="ECO:0000313" key="8">
    <source>
        <dbReference type="Proteomes" id="UP000321353"/>
    </source>
</evidence>
<keyword evidence="4" id="KW-0067">ATP-binding</keyword>
<dbReference type="Gene3D" id="3.40.50.10330">
    <property type="entry name" value="Probable inorganic polyphosphate/atp-NAD kinase, domain 1"/>
    <property type="match status" value="1"/>
</dbReference>
<dbReference type="KEGG" id="smam:Mal15_20670"/>
<evidence type="ECO:0000259" key="6">
    <source>
        <dbReference type="PROSITE" id="PS50146"/>
    </source>
</evidence>
<dbReference type="PROSITE" id="PS50146">
    <property type="entry name" value="DAGK"/>
    <property type="match status" value="1"/>
</dbReference>
<dbReference type="PANTHER" id="PTHR12358:SF106">
    <property type="entry name" value="LIPID KINASE YEGS"/>
    <property type="match status" value="1"/>
</dbReference>
<dbReference type="SMART" id="SM00046">
    <property type="entry name" value="DAGKc"/>
    <property type="match status" value="1"/>
</dbReference>
<sequence length="377" mass="41064">MRNRKRQNSADENANKSNDYAQPRLRLWFLAVGVAGATLEPASPDGARERDKLRDEQPSELTKGAVKVATSDVILFTSPKAGSGAAREQLPRLAEMLAAAGIKCQSIACSHTLHSLVAGRRETGVSQPTVIAAGGDGTISLVASHTFPDTPLLPMPMGTENLLARYLGQSNSAEAILETLTTGRTIRFDAGQANGRLFLILATAGFDAEVVRRLHLRRKGHIRRLSYLKPIWQTCRAYRFPLLSVTALDDAGEIIHQRQVGWAMTFNLPCYAAGLRIHPAALGDDGTLDLITFAGRGLIRGLGYLLGAASGLHRRFAGVEHRQVTRLRIESDQRVAYELDGDYAGRLPLEIKVLPRRVTLLVPSSKFQVSSQDENVS</sequence>
<dbReference type="Gene3D" id="2.60.200.40">
    <property type="match status" value="1"/>
</dbReference>
<dbReference type="SUPFAM" id="SSF111331">
    <property type="entry name" value="NAD kinase/diacylglycerol kinase-like"/>
    <property type="match status" value="1"/>
</dbReference>
<protein>
    <submittedName>
        <fullName evidence="7">Diacylglycerol kinase</fullName>
        <ecNumber evidence="7">2.7.1.107</ecNumber>
    </submittedName>
</protein>
<feature type="compositionally biased region" description="Basic and acidic residues" evidence="5">
    <location>
        <begin position="46"/>
        <end position="57"/>
    </location>
</feature>
<organism evidence="7 8">
    <name type="scientific">Stieleria maiorica</name>
    <dbReference type="NCBI Taxonomy" id="2795974"/>
    <lineage>
        <taxon>Bacteria</taxon>
        <taxon>Pseudomonadati</taxon>
        <taxon>Planctomycetota</taxon>
        <taxon>Planctomycetia</taxon>
        <taxon>Pirellulales</taxon>
        <taxon>Pirellulaceae</taxon>
        <taxon>Stieleria</taxon>
    </lineage>
</organism>
<dbReference type="Proteomes" id="UP000321353">
    <property type="component" value="Chromosome"/>
</dbReference>
<evidence type="ECO:0000256" key="1">
    <source>
        <dbReference type="ARBA" id="ARBA00022679"/>
    </source>
</evidence>
<evidence type="ECO:0000256" key="5">
    <source>
        <dbReference type="SAM" id="MobiDB-lite"/>
    </source>
</evidence>
<dbReference type="EMBL" id="CP036264">
    <property type="protein sequence ID" value="QEF98021.1"/>
    <property type="molecule type" value="Genomic_DNA"/>
</dbReference>
<dbReference type="GO" id="GO:0005886">
    <property type="term" value="C:plasma membrane"/>
    <property type="evidence" value="ECO:0007669"/>
    <property type="project" value="TreeGrafter"/>
</dbReference>
<dbReference type="InterPro" id="IPR050187">
    <property type="entry name" value="Lipid_Phosphate_FormReg"/>
</dbReference>